<name>A0ABQ4YPN8_9ASTR</name>
<reference evidence="2" key="1">
    <citation type="journal article" date="2022" name="Int. J. Mol. Sci.">
        <title>Draft Genome of Tanacetum Coccineum: Genomic Comparison of Closely Related Tanacetum-Family Plants.</title>
        <authorList>
            <person name="Yamashiro T."/>
            <person name="Shiraishi A."/>
            <person name="Nakayama K."/>
            <person name="Satake H."/>
        </authorList>
    </citation>
    <scope>NUCLEOTIDE SEQUENCE</scope>
</reference>
<feature type="region of interest" description="Disordered" evidence="1">
    <location>
        <begin position="41"/>
        <end position="67"/>
    </location>
</feature>
<proteinExistence type="predicted"/>
<evidence type="ECO:0000256" key="1">
    <source>
        <dbReference type="SAM" id="MobiDB-lite"/>
    </source>
</evidence>
<organism evidence="2 3">
    <name type="scientific">Tanacetum coccineum</name>
    <dbReference type="NCBI Taxonomy" id="301880"/>
    <lineage>
        <taxon>Eukaryota</taxon>
        <taxon>Viridiplantae</taxon>
        <taxon>Streptophyta</taxon>
        <taxon>Embryophyta</taxon>
        <taxon>Tracheophyta</taxon>
        <taxon>Spermatophyta</taxon>
        <taxon>Magnoliopsida</taxon>
        <taxon>eudicotyledons</taxon>
        <taxon>Gunneridae</taxon>
        <taxon>Pentapetalae</taxon>
        <taxon>asterids</taxon>
        <taxon>campanulids</taxon>
        <taxon>Asterales</taxon>
        <taxon>Asteraceae</taxon>
        <taxon>Asteroideae</taxon>
        <taxon>Anthemideae</taxon>
        <taxon>Anthemidinae</taxon>
        <taxon>Tanacetum</taxon>
    </lineage>
</organism>
<sequence length="67" mass="7480">MAKAGCFIIVIPLNFSTKLFATFSMFSLGKFEVWISQKSQEKLSKQNGASSDRVSEEYKAEAKEAKP</sequence>
<gene>
    <name evidence="2" type="ORF">Tco_0728604</name>
</gene>
<feature type="compositionally biased region" description="Basic and acidic residues" evidence="1">
    <location>
        <begin position="53"/>
        <end position="67"/>
    </location>
</feature>
<dbReference type="Proteomes" id="UP001151760">
    <property type="component" value="Unassembled WGS sequence"/>
</dbReference>
<reference evidence="2" key="2">
    <citation type="submission" date="2022-01" db="EMBL/GenBank/DDBJ databases">
        <authorList>
            <person name="Yamashiro T."/>
            <person name="Shiraishi A."/>
            <person name="Satake H."/>
            <person name="Nakayama K."/>
        </authorList>
    </citation>
    <scope>NUCLEOTIDE SEQUENCE</scope>
</reference>
<comment type="caution">
    <text evidence="2">The sequence shown here is derived from an EMBL/GenBank/DDBJ whole genome shotgun (WGS) entry which is preliminary data.</text>
</comment>
<accession>A0ABQ4YPN8</accession>
<dbReference type="EMBL" id="BQNB010010545">
    <property type="protein sequence ID" value="GJS78723.1"/>
    <property type="molecule type" value="Genomic_DNA"/>
</dbReference>
<keyword evidence="3" id="KW-1185">Reference proteome</keyword>
<evidence type="ECO:0000313" key="2">
    <source>
        <dbReference type="EMBL" id="GJS78723.1"/>
    </source>
</evidence>
<evidence type="ECO:0000313" key="3">
    <source>
        <dbReference type="Proteomes" id="UP001151760"/>
    </source>
</evidence>
<protein>
    <submittedName>
        <fullName evidence="2">Uncharacterized protein</fullName>
    </submittedName>
</protein>